<evidence type="ECO:0000256" key="1">
    <source>
        <dbReference type="PROSITE-ProRule" id="PRU00182"/>
    </source>
</evidence>
<dbReference type="Pfam" id="PF17774">
    <property type="entry name" value="YlmH_RBD"/>
    <property type="match status" value="1"/>
</dbReference>
<dbReference type="Gene3D" id="3.10.290.10">
    <property type="entry name" value="RNA-binding S4 domain"/>
    <property type="match status" value="1"/>
</dbReference>
<dbReference type="PANTHER" id="PTHR13633:SF3">
    <property type="entry name" value="MITOCHONDRIAL TRANSCRIPTION RESCUE FACTOR 1"/>
    <property type="match status" value="1"/>
</dbReference>
<dbReference type="InterPro" id="IPR036986">
    <property type="entry name" value="S4_RNA-bd_sf"/>
</dbReference>
<dbReference type="OrthoDB" id="9812787at2"/>
<dbReference type="Pfam" id="PF01479">
    <property type="entry name" value="S4"/>
    <property type="match status" value="1"/>
</dbReference>
<reference evidence="3 4" key="1">
    <citation type="submission" date="2014-03" db="EMBL/GenBank/DDBJ databases">
        <authorList>
            <person name="Urmite Genomes U."/>
        </authorList>
    </citation>
    <scope>NUCLEOTIDE SEQUENCE [LARGE SCALE GENOMIC DNA]</scope>
    <source>
        <strain evidence="3 4">Vm-5</strain>
    </source>
</reference>
<comment type="caution">
    <text evidence="3">The sequence shown here is derived from an EMBL/GenBank/DDBJ whole genome shotgun (WGS) entry which is preliminary data.</text>
</comment>
<dbReference type="Gene3D" id="3.30.1370.160">
    <property type="match status" value="1"/>
</dbReference>
<dbReference type="SMART" id="SM00363">
    <property type="entry name" value="S4"/>
    <property type="match status" value="1"/>
</dbReference>
<accession>A0A024QCH4</accession>
<dbReference type="RefSeq" id="WP_038244469.1">
    <property type="nucleotide sequence ID" value="NZ_BNER01000004.1"/>
</dbReference>
<dbReference type="eggNOG" id="COG2302">
    <property type="taxonomic scope" value="Bacteria"/>
</dbReference>
<dbReference type="PROSITE" id="PS50889">
    <property type="entry name" value="S4"/>
    <property type="match status" value="1"/>
</dbReference>
<dbReference type="STRING" id="1462526.BN990_02513"/>
<feature type="domain" description="RNA-binding S4" evidence="2">
    <location>
        <begin position="182"/>
        <end position="244"/>
    </location>
</feature>
<proteinExistence type="predicted"/>
<dbReference type="PANTHER" id="PTHR13633">
    <property type="entry name" value="MITOCHONDRIAL TRANSCRIPTION RESCUE FACTOR 1"/>
    <property type="match status" value="1"/>
</dbReference>
<keyword evidence="1" id="KW-0694">RNA-binding</keyword>
<dbReference type="AlphaFoldDB" id="A0A024QCH4"/>
<dbReference type="InterPro" id="IPR002942">
    <property type="entry name" value="S4_RNA-bd"/>
</dbReference>
<organism evidence="3 4">
    <name type="scientific">Virgibacillus massiliensis</name>
    <dbReference type="NCBI Taxonomy" id="1462526"/>
    <lineage>
        <taxon>Bacteria</taxon>
        <taxon>Bacillati</taxon>
        <taxon>Bacillota</taxon>
        <taxon>Bacilli</taxon>
        <taxon>Bacillales</taxon>
        <taxon>Bacillaceae</taxon>
        <taxon>Virgibacillus</taxon>
    </lineage>
</organism>
<dbReference type="SUPFAM" id="SSF55174">
    <property type="entry name" value="Alpha-L RNA-binding motif"/>
    <property type="match status" value="1"/>
</dbReference>
<dbReference type="Gene3D" id="3.30.70.330">
    <property type="match status" value="1"/>
</dbReference>
<dbReference type="InterPro" id="IPR012677">
    <property type="entry name" value="Nucleotide-bd_a/b_plait_sf"/>
</dbReference>
<evidence type="ECO:0000313" key="4">
    <source>
        <dbReference type="Proteomes" id="UP000028875"/>
    </source>
</evidence>
<reference evidence="4" key="2">
    <citation type="submission" date="2014-05" db="EMBL/GenBank/DDBJ databases">
        <title>Draft genome sequence of Virgibacillus massiliensis Vm-5.</title>
        <authorList>
            <person name="Khelaifia S."/>
            <person name="Croce O."/>
            <person name="Lagier J.C."/>
            <person name="Raoult D."/>
        </authorList>
    </citation>
    <scope>NUCLEOTIDE SEQUENCE [LARGE SCALE GENOMIC DNA]</scope>
    <source>
        <strain evidence="4">Vm-5</strain>
    </source>
</reference>
<evidence type="ECO:0000313" key="3">
    <source>
        <dbReference type="EMBL" id="CDQ40194.1"/>
    </source>
</evidence>
<evidence type="ECO:0000259" key="2">
    <source>
        <dbReference type="SMART" id="SM00363"/>
    </source>
</evidence>
<name>A0A024QCH4_9BACI</name>
<sequence length="258" mass="29892">MDIYQHFRKDEEAFIDQVFSWREQVSKSFQLKLTDFLDPREQQIVDMLMGTKESDIQVMFFGGNPHTERKRAIIAPFYEQIAEKDFQLTMLQTKFQSKFVSLTHRDAMGAFLSLGIKRKKLGDILVEDGIIQIVVAEEIAAYVMANLNAIKKATLQLEEKPLDFLQVKQLNWEETESTVSSLRLDTIVKEIYRISRKDAAEYIKKMYVKVNFKVVEDGKFQLQEGDLISLRGKGRSKVVEVRGKTKKDKLKLTTAILK</sequence>
<dbReference type="GO" id="GO:0003723">
    <property type="term" value="F:RNA binding"/>
    <property type="evidence" value="ECO:0007669"/>
    <property type="project" value="UniProtKB-KW"/>
</dbReference>
<gene>
    <name evidence="3" type="ORF">BN990_02513</name>
</gene>
<dbReference type="Proteomes" id="UP000028875">
    <property type="component" value="Unassembled WGS sequence"/>
</dbReference>
<protein>
    <submittedName>
        <fullName evidence="3">Photosystem II S4 domain protein</fullName>
    </submittedName>
</protein>
<keyword evidence="4" id="KW-1185">Reference proteome</keyword>
<dbReference type="EMBL" id="CCDP010000001">
    <property type="protein sequence ID" value="CDQ40194.1"/>
    <property type="molecule type" value="Genomic_DNA"/>
</dbReference>
<dbReference type="InterPro" id="IPR040591">
    <property type="entry name" value="RqcP2_RBD"/>
</dbReference>
<dbReference type="CDD" id="cd00165">
    <property type="entry name" value="S4"/>
    <property type="match status" value="1"/>
</dbReference>